<dbReference type="InterPro" id="IPR029063">
    <property type="entry name" value="SAM-dependent_MTases_sf"/>
</dbReference>
<evidence type="ECO:0000313" key="5">
    <source>
        <dbReference type="Proteomes" id="UP000246278"/>
    </source>
</evidence>
<protein>
    <recommendedName>
        <fullName evidence="6">Methyltransferase</fullName>
    </recommendedName>
</protein>
<dbReference type="SUPFAM" id="SSF53335">
    <property type="entry name" value="S-adenosyl-L-methionine-dependent methyltransferases"/>
    <property type="match status" value="1"/>
</dbReference>
<name>A0A317T522_9CHLB</name>
<dbReference type="Gene3D" id="3.10.129.10">
    <property type="entry name" value="Hotdog Thioesterase"/>
    <property type="match status" value="1"/>
</dbReference>
<gene>
    <name evidence="4" type="ORF">CR164_08300</name>
</gene>
<evidence type="ECO:0000256" key="2">
    <source>
        <dbReference type="ARBA" id="ARBA00022603"/>
    </source>
</evidence>
<dbReference type="InterPro" id="IPR007213">
    <property type="entry name" value="Ppm1/Ppm2/Tcmp"/>
</dbReference>
<keyword evidence="5" id="KW-1185">Reference proteome</keyword>
<dbReference type="EMBL" id="PDNZ01000005">
    <property type="protein sequence ID" value="PWW81812.1"/>
    <property type="molecule type" value="Genomic_DNA"/>
</dbReference>
<dbReference type="RefSeq" id="WP_110023459.1">
    <property type="nucleotide sequence ID" value="NZ_PDNZ01000005.1"/>
</dbReference>
<reference evidence="5" key="1">
    <citation type="submission" date="2017-10" db="EMBL/GenBank/DDBJ databases">
        <authorList>
            <person name="Gaisin V.A."/>
            <person name="Rysina M.S."/>
            <person name="Grouzdev D.S."/>
        </authorList>
    </citation>
    <scope>NUCLEOTIDE SEQUENCE [LARGE SCALE GENOMIC DNA]</scope>
    <source>
        <strain evidence="5">V1</strain>
    </source>
</reference>
<dbReference type="Proteomes" id="UP000246278">
    <property type="component" value="Unassembled WGS sequence"/>
</dbReference>
<comment type="similarity">
    <text evidence="1">Belongs to the UPF0677 family.</text>
</comment>
<dbReference type="GO" id="GO:0032259">
    <property type="term" value="P:methylation"/>
    <property type="evidence" value="ECO:0007669"/>
    <property type="project" value="UniProtKB-KW"/>
</dbReference>
<dbReference type="PANTHER" id="PTHR43619">
    <property type="entry name" value="S-ADENOSYL-L-METHIONINE-DEPENDENT METHYLTRANSFERASE YKTD-RELATED"/>
    <property type="match status" value="1"/>
</dbReference>
<comment type="caution">
    <text evidence="4">The sequence shown here is derived from an EMBL/GenBank/DDBJ whole genome shotgun (WGS) entry which is preliminary data.</text>
</comment>
<evidence type="ECO:0000313" key="4">
    <source>
        <dbReference type="EMBL" id="PWW81812.1"/>
    </source>
</evidence>
<dbReference type="AlphaFoldDB" id="A0A317T522"/>
<evidence type="ECO:0000256" key="1">
    <source>
        <dbReference type="ARBA" id="ARBA00008138"/>
    </source>
</evidence>
<dbReference type="OrthoDB" id="9806164at2"/>
<dbReference type="Pfam" id="PF04072">
    <property type="entry name" value="LCM"/>
    <property type="match status" value="1"/>
</dbReference>
<dbReference type="InterPro" id="IPR029069">
    <property type="entry name" value="HotDog_dom_sf"/>
</dbReference>
<dbReference type="Gene3D" id="3.40.50.150">
    <property type="entry name" value="Vaccinia Virus protein VP39"/>
    <property type="match status" value="1"/>
</dbReference>
<accession>A0A317T522</accession>
<evidence type="ECO:0008006" key="6">
    <source>
        <dbReference type="Google" id="ProtNLM"/>
    </source>
</evidence>
<dbReference type="SUPFAM" id="SSF54637">
    <property type="entry name" value="Thioesterase/thiol ester dehydrase-isomerase"/>
    <property type="match status" value="1"/>
</dbReference>
<dbReference type="NCBIfam" id="TIGR00027">
    <property type="entry name" value="mthyl_TIGR00027"/>
    <property type="match status" value="1"/>
</dbReference>
<sequence>MSLHLNTAFLLHSIDAWEQDREKRFNLASLTESFHESVPILDFLDWKITAVKRGYTETVLPLTPNASNQHISHQAALMLLAADYTGGLALASLLHMVPVIGFWPSLNDSAAYMWGAKAFIHWFAPSCHNLTCKAKIEKDKWDHLAKRFANSDKVVVTIPIKMFNGEKLVAEADFTYWTQDINGMKRNAFDVTKINALYEYKTKTTAKLIAGLRALEQEKPNRERRFDDPYAFMLAGKHGITLARRFSINTPQLQNMVAARTLHLDKIVTQFSKKTDLFNVVNIGVGYDSRFWRLNIENAFIYDLDLPVMLNERKRIFDYCKNKMTQSIDIDLQFQPIDVALREKCKFDPFLPTFFIWEGGSMYFQDEDINTIFASIKKIMSYGSCIWFDYVSKDLIEDATSIKEAEEFMKNMRKMGESFINGYNNIRILAEKHHLKIQQDICSGTVLNTEEAIYKHYGFCTLRGE</sequence>
<dbReference type="GO" id="GO:0008168">
    <property type="term" value="F:methyltransferase activity"/>
    <property type="evidence" value="ECO:0007669"/>
    <property type="project" value="UniProtKB-KW"/>
</dbReference>
<evidence type="ECO:0000256" key="3">
    <source>
        <dbReference type="ARBA" id="ARBA00022679"/>
    </source>
</evidence>
<keyword evidence="2" id="KW-0489">Methyltransferase</keyword>
<keyword evidence="3" id="KW-0808">Transferase</keyword>
<organism evidence="4 5">
    <name type="scientific">Prosthecochloris marina</name>
    <dbReference type="NCBI Taxonomy" id="2017681"/>
    <lineage>
        <taxon>Bacteria</taxon>
        <taxon>Pseudomonadati</taxon>
        <taxon>Chlorobiota</taxon>
        <taxon>Chlorobiia</taxon>
        <taxon>Chlorobiales</taxon>
        <taxon>Chlorobiaceae</taxon>
        <taxon>Prosthecochloris</taxon>
    </lineage>
</organism>
<proteinExistence type="inferred from homology"/>
<dbReference type="PANTHER" id="PTHR43619:SF2">
    <property type="entry name" value="S-ADENOSYL-L-METHIONINE-DEPENDENT METHYLTRANSFERASES SUPERFAMILY PROTEIN"/>
    <property type="match status" value="1"/>
</dbReference>
<dbReference type="InterPro" id="IPR011610">
    <property type="entry name" value="SAM_mthyl_Trfase_ML2640-like"/>
</dbReference>